<dbReference type="PANTHER" id="PTHR34068:SF1">
    <property type="entry name" value="UPF0145 PROTEIN YBJQ"/>
    <property type="match status" value="1"/>
</dbReference>
<dbReference type="PANTHER" id="PTHR34068">
    <property type="entry name" value="UPF0145 PROTEIN YBJQ"/>
    <property type="match status" value="1"/>
</dbReference>
<evidence type="ECO:0000313" key="1">
    <source>
        <dbReference type="EMBL" id="ADG13787.1"/>
    </source>
</evidence>
<dbReference type="Gene3D" id="3.30.1660.30">
    <property type="entry name" value="Selenium-binding protein"/>
    <property type="match status" value="1"/>
</dbReference>
<reference evidence="1" key="1">
    <citation type="submission" date="2010-04" db="EMBL/GenBank/DDBJ databases">
        <title>Complete sequence of Methanocaldococcus infernus ME.</title>
        <authorList>
            <consortium name="US DOE Joint Genome Institute"/>
            <person name="Lucas S."/>
            <person name="Copeland A."/>
            <person name="Lapidus A."/>
            <person name="Cheng J.-F."/>
            <person name="Bruce D."/>
            <person name="Goodwin L."/>
            <person name="Pitluck S."/>
            <person name="Munk A.C."/>
            <person name="Detter J.C."/>
            <person name="Han C."/>
            <person name="Tapia R."/>
            <person name="Land M."/>
            <person name="Hauser L."/>
            <person name="Kyrpides N."/>
            <person name="Mikhailova N."/>
            <person name="Sieprawska-Lupa M."/>
            <person name="Whitman W.B."/>
            <person name="Woyke T."/>
        </authorList>
    </citation>
    <scope>NUCLEOTIDE SEQUENCE [LARGE SCALE GENOMIC DNA]</scope>
    <source>
        <strain evidence="1">ME</strain>
    </source>
</reference>
<proteinExistence type="predicted"/>
<protein>
    <submittedName>
        <fullName evidence="1">Uncharacterized protein</fullName>
    </submittedName>
</protein>
<dbReference type="EMBL" id="CP002009">
    <property type="protein sequence ID" value="ADG13787.1"/>
    <property type="molecule type" value="Genomic_DNA"/>
</dbReference>
<organism evidence="1 2">
    <name type="scientific">Methanocaldococcus infernus (strain DSM 11812 / JCM 15783 / ME)</name>
    <dbReference type="NCBI Taxonomy" id="573063"/>
    <lineage>
        <taxon>Archaea</taxon>
        <taxon>Methanobacteriati</taxon>
        <taxon>Methanobacteriota</taxon>
        <taxon>Methanomada group</taxon>
        <taxon>Methanococci</taxon>
        <taxon>Methanococcales</taxon>
        <taxon>Methanocaldococcaceae</taxon>
        <taxon>Methanocaldococcus</taxon>
    </lineage>
</organism>
<dbReference type="GeneID" id="9132150"/>
<dbReference type="HOGENOM" id="CLU_2461821_0_0_2"/>
<dbReference type="STRING" id="573063.Metin_1133"/>
<dbReference type="SUPFAM" id="SSF117782">
    <property type="entry name" value="YbjQ-like"/>
    <property type="match status" value="1"/>
</dbReference>
<sequence>MIITTTETLEGYEIVEYLDIIIGCGDDPEDALKELKEIGETLKADAIVGVKIFNEILDRELTYYAYGTAVKIKKRE</sequence>
<dbReference type="InterPro" id="IPR035439">
    <property type="entry name" value="UPF0145_dom_sf"/>
</dbReference>
<dbReference type="InterPro" id="IPR038549">
    <property type="entry name" value="SeBP-like_sf"/>
</dbReference>
<dbReference type="AlphaFoldDB" id="D5VT84"/>
<name>D5VT84_METIM</name>
<dbReference type="eggNOG" id="arCOG02287">
    <property type="taxonomic scope" value="Archaea"/>
</dbReference>
<dbReference type="InterPro" id="IPR002765">
    <property type="entry name" value="UPF0145_YbjQ-like"/>
</dbReference>
<dbReference type="OrthoDB" id="59443at2157"/>
<dbReference type="RefSeq" id="WP_013100532.1">
    <property type="nucleotide sequence ID" value="NC_014122.1"/>
</dbReference>
<gene>
    <name evidence="1" type="ordered locus">Metin_1133</name>
</gene>
<keyword evidence="2" id="KW-1185">Reference proteome</keyword>
<evidence type="ECO:0000313" key="2">
    <source>
        <dbReference type="Proteomes" id="UP000002061"/>
    </source>
</evidence>
<dbReference type="Pfam" id="PF01906">
    <property type="entry name" value="YbjQ_1"/>
    <property type="match status" value="1"/>
</dbReference>
<dbReference type="Proteomes" id="UP000002061">
    <property type="component" value="Chromosome"/>
</dbReference>
<accession>D5VT84</accession>
<dbReference type="KEGG" id="mif:Metin_1133"/>